<dbReference type="FunFam" id="3.40.50.2000:FF:000157">
    <property type="entry name" value="Alpha-1,3-glucan synthase, variant"/>
    <property type="match status" value="1"/>
</dbReference>
<protein>
    <recommendedName>
        <fullName evidence="2">alpha-1,3-glucan synthase</fullName>
        <ecNumber evidence="2">2.4.1.183</ecNumber>
    </recommendedName>
</protein>
<dbReference type="Pfam" id="PF00534">
    <property type="entry name" value="Glycos_transf_1"/>
    <property type="match status" value="1"/>
</dbReference>
<dbReference type="RefSeq" id="XP_052943549.1">
    <property type="nucleotide sequence ID" value="XM_053085864.1"/>
</dbReference>
<accession>A0AA38H4M7</accession>
<feature type="compositionally biased region" description="Polar residues" evidence="7">
    <location>
        <begin position="1726"/>
        <end position="1736"/>
    </location>
</feature>
<dbReference type="InterPro" id="IPR058659">
    <property type="entry name" value="Mok11-13/Ags1-like_CBM"/>
</dbReference>
<keyword evidence="4" id="KW-0808">Transferase</keyword>
<feature type="transmembrane region" description="Helical" evidence="8">
    <location>
        <begin position="2092"/>
        <end position="2109"/>
    </location>
</feature>
<dbReference type="SUPFAM" id="SSF53756">
    <property type="entry name" value="UDP-Glycosyltransferase/glycogen phosphorylase"/>
    <property type="match status" value="1"/>
</dbReference>
<feature type="signal peptide" evidence="9">
    <location>
        <begin position="1"/>
        <end position="35"/>
    </location>
</feature>
<gene>
    <name evidence="11" type="ORF">MKK02DRAFT_17943</name>
</gene>
<dbReference type="Pfam" id="PF08323">
    <property type="entry name" value="Glyco_transf_5"/>
    <property type="match status" value="1"/>
</dbReference>
<feature type="transmembrane region" description="Helical" evidence="8">
    <location>
        <begin position="2392"/>
        <end position="2410"/>
    </location>
</feature>
<evidence type="ECO:0000313" key="11">
    <source>
        <dbReference type="EMBL" id="KAI9633772.1"/>
    </source>
</evidence>
<feature type="domain" description="Glycosyl hydrolase family 13 catalytic" evidence="10">
    <location>
        <begin position="83"/>
        <end position="563"/>
    </location>
</feature>
<dbReference type="Proteomes" id="UP001164286">
    <property type="component" value="Unassembled WGS sequence"/>
</dbReference>
<feature type="transmembrane region" description="Helical" evidence="8">
    <location>
        <begin position="1995"/>
        <end position="2017"/>
    </location>
</feature>
<dbReference type="GO" id="GO:0047657">
    <property type="term" value="F:alpha-1,3-glucan synthase activity"/>
    <property type="evidence" value="ECO:0007669"/>
    <property type="project" value="UniProtKB-EC"/>
</dbReference>
<dbReference type="SUPFAM" id="SSF51445">
    <property type="entry name" value="(Trans)glycosidases"/>
    <property type="match status" value="1"/>
</dbReference>
<dbReference type="CDD" id="cd03791">
    <property type="entry name" value="GT5_Glycogen_synthase_DULL1-like"/>
    <property type="match status" value="1"/>
</dbReference>
<keyword evidence="12" id="KW-1185">Reference proteome</keyword>
<comment type="similarity">
    <text evidence="1">Belongs to the glycosyltransferase group 1 family.</text>
</comment>
<dbReference type="EC" id="2.4.1.183" evidence="2"/>
<keyword evidence="5" id="KW-0961">Cell wall biogenesis/degradation</keyword>
<dbReference type="PANTHER" id="PTHR47182">
    <property type="entry name" value="CELL WALL ALPHA-1,3-GLUCAN SYNTHASE AGS1-RELATED"/>
    <property type="match status" value="1"/>
</dbReference>
<dbReference type="GO" id="GO:0009277">
    <property type="term" value="C:fungal-type cell wall"/>
    <property type="evidence" value="ECO:0007669"/>
    <property type="project" value="TreeGrafter"/>
</dbReference>
<evidence type="ECO:0000259" key="10">
    <source>
        <dbReference type="SMART" id="SM00642"/>
    </source>
</evidence>
<sequence length="2460" mass="275891">MRAGPSSRSRSAAFPLLSPLALLSALLFSALGAVALKYNATLDPWNINKNTDPNAAIQDYTTTRANTTYTKSPTNWRSLPCYTLLLDKWMDGKPDNNDFFKTLHEYDWRETQMRAGGDATGLMSARSLDYLQGIGYQCIYIAGTHFLNMPWQSDGYSAIDFTLIDPHYGTVEDWRKMIDEMHRRGMYIIMDFTVGTMGDFIGFKGHLNSSTPWRLDEYEVQWKRPPYAPWGFDYYPDFDFNNEYNSSCQYPTFWLEDGTIYDPGKTGCYASNFDQYGDIEAFGVFPDWQRQLAKFASVQDRLREWQVRVSDKIKMFGCLTIQALDIDGIRIDKATQVTVDFMADWSHHTRECAKNNFGKDNFFIPGEITGGDTFGALYIGRGRSPTLRPSDFNTAVNLTQAQGQYFLRDAGYSGLDASAFHYSVYRNLARFLGMDGNLNVAYDISVNFATAWSEMAVSNEFLNVMTGEFDPRHQYGTTNQDVFRWPGLVNGTQRQQLGQFVCNLVLPGQPLAWYGEEQGMYALDNGAANYIYGRQSMVSNQAWQRHACYKLGSEQYYNMPYARTLTGCDDPWNSLDHFDPTAEPLRSTRNQLYLRSRYPSLQDGFGLVQLGNWTHFIQLPGSNTTKTELGLWSINRQPLSSQQGKNGFRSNGTIGQSVWMLYTNENHTITHTFDCKQPDWISSPFQSGTRVKNLFYPFEEYTLQDSQDSYFKNQIAPWTGCLGQVTMQPFEYKALVPIAEYQPQRPSMTKFTPGHDARILLSGTTLDVTIEYDSEMECSSLQGAMTLSYSLGGSDAKPVISAGSCAAIPAAQRPIPTLVATAPSAWRWTGQITGVVEGIYDLRIGSVNAYQSTLNTGRTDHLMFRVGQAGNPMVFPLGADYSSTLLSHNGGVYSLNHSAPGADQFRYSGNFGQDWSDWQAYSPQTNLNDSTFKNNWWKGSHVIVQYYSEIAHSGQHIQHADAEYSGFQRRFPQLLARGQFNNWGYDLGASASFKLQESSKWVMPLSSSWPSYIQLNVWAYDDYFYGDTDGDGVIDRLPPNALSPNFMNMSQPPAPFLAWNVFVDDHTGAWSVEPIGNERVSIIAFALLLSIPIITAFIAAAIFRYSFYSIKVNKWGLKPKGKETSYFPIIGGGEKKEKHMDEKGAMVLADKPHKGSDKIIGWPEDPNKRRKVLIATLEYEIIDWKLKVKIGGLGVMSTLMGKAMTDVDLIWVIPKVQDLEYPQGDYAEPIEVIIFGEPYLIEVETHQLDNITYIILDSPVFRAQTKSDPYPQRMDDLSSAIFYSTWNQAIAETVRRFPDIDIYHVNDYHGALAPLYLLPKVLPICLSLHNAEFQGLWPLRTKDEMKEVCAAFNIPKEVCSKYVQFGNTFNLLHAAASFISIHQKSVGVAGVSDKYGKRSWARYPALWTLKNIDSLPNPDPTDIAALDEQPMAVERIEVDTEAESKRPEFKRQAQEWAGIKQDPTADLFVFVGRWSKQKGVDLIADVMPSLLDKKPKIQLICVGPVIDLYGRFAAEKLSRLMEMYPDRVFSKPEFTSLPPYLFSGADFALIPSRDEPFGLVAVEFGRKGALGVGARLGGLGLMPGWWFPVESSATVHMLSQLTKTIKLALKSTEHERAILRARSAVQRFPVVEWRQRLEDFQKRSINASRGIASEHAWGYDLVGQGAPLGGRTGFYAHEMGSTTSLAGGEMPPGNRPMSGAPHLDGQFDNNQLSANGPAYHDRFKQSQRNQNRQSAESFYDEDPNAEPLYYGDKRRSKKFFAGGQDDDASSRGSSDHGESTAAASMRSGAGAGGAPYDSFLAAANKQFSKTSGNRNAPDPLFDSRQSVDANFMPSRPFSIHSRVSSFDSISSIVEDKGASSPLNKAMDSFTDSDGEVAQSFVQKLRDLSADNSKGDLCIEKFLIKSEKAFFTEIKKEKISAMSIRSSRDSFAQSRAPSMIDGFRPESPYQHSASGHGHDDGYIDNYGGGEMYDDGPSNEARMTRLQVFMQHSVAGWPLYTIIIALGQLLSATSFQLSLLGGSNTLKEVDLYIVCAIFVVATVFWYTIFRMLPSVWVLSLPWLAFTVAFLLIGFPSLHGPFIGPRLIITRVATWAYAIASAAGFLQFGLNFGEEAGAATEVWITRACVVQGLQQIWVSVLWYWGYTLNGTDPAKYEPPQLILYIVWPLAVMSLAFSWLLFAGLPEYYRQIPPYVPNFFKTLVRRKLVVWFLISEVLRSYWLSGPYGRNWQFLWSAVGVPSWAVVIMITVFFIGIWGLLMGILIKYAKIHSWLLPVFAVGLGAPRWCQMWWGTSGLGLYVPWAGVAGPYVSTCLWLWLGVLDALQGVGLGMILLQTLSRLHVCATLAGAQLLGSIVVMVARATSPSKVGPGNVFPNPAIWNPSTGENNPFVHWEFWLALICQIVIVIGYFVFFRKEQLVCFAALLPCSKLELTPCRASHSCRMRSRRWKWKRRRRGERRGIGG</sequence>
<dbReference type="InterPro" id="IPR001296">
    <property type="entry name" value="Glyco_trans_1"/>
</dbReference>
<feature type="transmembrane region" description="Helical" evidence="8">
    <location>
        <begin position="2338"/>
        <end position="2357"/>
    </location>
</feature>
<dbReference type="Pfam" id="PF26127">
    <property type="entry name" value="12TM_Mok13"/>
    <property type="match status" value="1"/>
</dbReference>
<comment type="catalytic activity">
    <reaction evidence="6">
        <text>[(1-&gt;3)-alpha-D-glucosyl](n) + UDP-alpha-D-glucose = [(1-&gt;3)-alpha-D-glucosyl](n+1) + UDP + H(+)</text>
        <dbReference type="Rhea" id="RHEA:19749"/>
        <dbReference type="Rhea" id="RHEA-COMP:11150"/>
        <dbReference type="Rhea" id="RHEA-COMP:11151"/>
        <dbReference type="ChEBI" id="CHEBI:15378"/>
        <dbReference type="ChEBI" id="CHEBI:28100"/>
        <dbReference type="ChEBI" id="CHEBI:58223"/>
        <dbReference type="ChEBI" id="CHEBI:58885"/>
        <dbReference type="EC" id="2.4.1.183"/>
    </reaction>
</comment>
<dbReference type="FunFam" id="3.20.20.80:FF:000162">
    <property type="entry name" value="Cell wall alpha-1,3-glucan synthase mok12"/>
    <property type="match status" value="1"/>
</dbReference>
<keyword evidence="8" id="KW-0472">Membrane</keyword>
<feature type="transmembrane region" description="Helical" evidence="8">
    <location>
        <begin position="2202"/>
        <end position="2219"/>
    </location>
</feature>
<dbReference type="Pfam" id="PF26111">
    <property type="entry name" value="Ig_Mok13"/>
    <property type="match status" value="1"/>
</dbReference>
<dbReference type="InterPro" id="IPR017853">
    <property type="entry name" value="GH"/>
</dbReference>
<feature type="transmembrane region" description="Helical" evidence="8">
    <location>
        <begin position="2121"/>
        <end position="2141"/>
    </location>
</feature>
<evidence type="ECO:0000313" key="12">
    <source>
        <dbReference type="Proteomes" id="UP001164286"/>
    </source>
</evidence>
<dbReference type="FunFam" id="3.40.50.2000:FF:000052">
    <property type="entry name" value="Alpha-1,3-glucan synthase Ags2"/>
    <property type="match status" value="1"/>
</dbReference>
<dbReference type="Gene3D" id="3.40.50.2000">
    <property type="entry name" value="Glycogen Phosphorylase B"/>
    <property type="match status" value="2"/>
</dbReference>
<dbReference type="InterPro" id="IPR058658">
    <property type="entry name" value="Mok11-13/Ags1-like_Ig_2"/>
</dbReference>
<evidence type="ECO:0000256" key="4">
    <source>
        <dbReference type="ARBA" id="ARBA00022679"/>
    </source>
</evidence>
<keyword evidence="3" id="KW-0328">Glycosyltransferase</keyword>
<evidence type="ECO:0000256" key="3">
    <source>
        <dbReference type="ARBA" id="ARBA00022676"/>
    </source>
</evidence>
<organism evidence="11 12">
    <name type="scientific">Dioszegia hungarica</name>
    <dbReference type="NCBI Taxonomy" id="4972"/>
    <lineage>
        <taxon>Eukaryota</taxon>
        <taxon>Fungi</taxon>
        <taxon>Dikarya</taxon>
        <taxon>Basidiomycota</taxon>
        <taxon>Agaricomycotina</taxon>
        <taxon>Tremellomycetes</taxon>
        <taxon>Tremellales</taxon>
        <taxon>Bulleribasidiaceae</taxon>
        <taxon>Dioszegia</taxon>
    </lineage>
</organism>
<comment type="caution">
    <text evidence="11">The sequence shown here is derived from an EMBL/GenBank/DDBJ whole genome shotgun (WGS) entry which is preliminary data.</text>
</comment>
<dbReference type="GeneID" id="77725065"/>
<feature type="transmembrane region" description="Helical" evidence="8">
    <location>
        <begin position="1082"/>
        <end position="1103"/>
    </location>
</feature>
<feature type="chain" id="PRO_5041342894" description="alpha-1,3-glucan synthase" evidence="9">
    <location>
        <begin position="36"/>
        <end position="2460"/>
    </location>
</feature>
<dbReference type="Pfam" id="PF26108">
    <property type="entry name" value="GH_Mok13"/>
    <property type="match status" value="1"/>
</dbReference>
<dbReference type="Pfam" id="PF00128">
    <property type="entry name" value="Alpha-amylase"/>
    <property type="match status" value="1"/>
</dbReference>
<reference evidence="11" key="1">
    <citation type="journal article" date="2022" name="G3 (Bethesda)">
        <title>High quality genome of the basidiomycete yeast Dioszegia hungarica PDD-24b-2 isolated from cloud water.</title>
        <authorList>
            <person name="Jarrige D."/>
            <person name="Haridas S."/>
            <person name="Bleykasten-Grosshans C."/>
            <person name="Joly M."/>
            <person name="Nadalig T."/>
            <person name="Sancelme M."/>
            <person name="Vuilleumier S."/>
            <person name="Grigoriev I.V."/>
            <person name="Amato P."/>
            <person name="Bringel F."/>
        </authorList>
    </citation>
    <scope>NUCLEOTIDE SEQUENCE</scope>
    <source>
        <strain evidence="11">PDD-24b-2</strain>
    </source>
</reference>
<dbReference type="InterPro" id="IPR058657">
    <property type="entry name" value="Mok11-13/Ags1-like_Ig"/>
</dbReference>
<feature type="region of interest" description="Disordered" evidence="7">
    <location>
        <begin position="1759"/>
        <end position="1790"/>
    </location>
</feature>
<dbReference type="GO" id="GO:0070600">
    <property type="term" value="P:fungal-type cell wall (1-&gt;3)-alpha-glucan biosynthetic process"/>
    <property type="evidence" value="ECO:0007669"/>
    <property type="project" value="TreeGrafter"/>
</dbReference>
<evidence type="ECO:0000256" key="7">
    <source>
        <dbReference type="SAM" id="MobiDB-lite"/>
    </source>
</evidence>
<dbReference type="SMART" id="SM00642">
    <property type="entry name" value="Aamy"/>
    <property type="match status" value="1"/>
</dbReference>
<dbReference type="Pfam" id="PF26122">
    <property type="entry name" value="CBM_Mok13"/>
    <property type="match status" value="1"/>
</dbReference>
<feature type="transmembrane region" description="Helical" evidence="8">
    <location>
        <begin position="2029"/>
        <end position="2046"/>
    </location>
</feature>
<feature type="transmembrane region" description="Helical" evidence="8">
    <location>
        <begin position="2161"/>
        <end position="2181"/>
    </location>
</feature>
<dbReference type="PANTHER" id="PTHR47182:SF2">
    <property type="entry name" value="CELL WALL ALPHA-1,3-GLUCAN SYNTHASE AGS1"/>
    <property type="match status" value="1"/>
</dbReference>
<dbReference type="InterPro" id="IPR006047">
    <property type="entry name" value="GH13_cat_dom"/>
</dbReference>
<evidence type="ECO:0000256" key="2">
    <source>
        <dbReference type="ARBA" id="ARBA00012688"/>
    </source>
</evidence>
<keyword evidence="9" id="KW-0732">Signal</keyword>
<feature type="region of interest" description="Disordered" evidence="7">
    <location>
        <begin position="1683"/>
        <end position="1747"/>
    </location>
</feature>
<dbReference type="FunFam" id="3.20.20.80:FF:000114">
    <property type="entry name" value="Cell wall alpha-1,3-glucan synthase ags1"/>
    <property type="match status" value="1"/>
</dbReference>
<dbReference type="InterPro" id="IPR058656">
    <property type="entry name" value="Mok11-13/Ags1-like_GH"/>
</dbReference>
<keyword evidence="8" id="KW-1133">Transmembrane helix</keyword>
<dbReference type="InterPro" id="IPR058654">
    <property type="entry name" value="Mok11-14/Ags1-like_TM"/>
</dbReference>
<evidence type="ECO:0000256" key="8">
    <source>
        <dbReference type="SAM" id="Phobius"/>
    </source>
</evidence>
<feature type="transmembrane region" description="Helical" evidence="8">
    <location>
        <begin position="2239"/>
        <end position="2261"/>
    </location>
</feature>
<feature type="transmembrane region" description="Helical" evidence="8">
    <location>
        <begin position="2053"/>
        <end position="2072"/>
    </location>
</feature>
<proteinExistence type="inferred from homology"/>
<dbReference type="InterPro" id="IPR058655">
    <property type="entry name" value="Mok11-14/Ags1-like"/>
</dbReference>
<dbReference type="Gene3D" id="3.20.20.80">
    <property type="entry name" value="Glycosidases"/>
    <property type="match status" value="1"/>
</dbReference>
<evidence type="ECO:0000256" key="6">
    <source>
        <dbReference type="ARBA" id="ARBA00048960"/>
    </source>
</evidence>
<feature type="transmembrane region" description="Helical" evidence="8">
    <location>
        <begin position="2268"/>
        <end position="2288"/>
    </location>
</feature>
<evidence type="ECO:0000256" key="1">
    <source>
        <dbReference type="ARBA" id="ARBA00006122"/>
    </source>
</evidence>
<name>A0AA38H4M7_9TREE</name>
<keyword evidence="8" id="KW-0812">Transmembrane</keyword>
<dbReference type="EMBL" id="JAKWFO010000008">
    <property type="protein sequence ID" value="KAI9633772.1"/>
    <property type="molecule type" value="Genomic_DNA"/>
</dbReference>
<dbReference type="InterPro" id="IPR013534">
    <property type="entry name" value="Starch_synth_cat_dom"/>
</dbReference>
<evidence type="ECO:0000256" key="5">
    <source>
        <dbReference type="ARBA" id="ARBA00023316"/>
    </source>
</evidence>
<dbReference type="Pfam" id="PF26114">
    <property type="entry name" value="Ig_2_Mok13"/>
    <property type="match status" value="1"/>
</dbReference>
<evidence type="ECO:0000256" key="9">
    <source>
        <dbReference type="SAM" id="SignalP"/>
    </source>
</evidence>